<name>A0A2T7UEL7_9BURK</name>
<keyword evidence="3" id="KW-1185">Reference proteome</keyword>
<dbReference type="Proteomes" id="UP000037507">
    <property type="component" value="Unassembled WGS sequence"/>
</dbReference>
<accession>A0A2T7UEL7</accession>
<sequence>MSLFTQDAALKQHSAYRMAKAGDQNAALDLVIDLAVSWLYGERTRFEPGLFFVAPHEKCVRLIKERFDDKFTQVFGVEHAAFTANEAQDIAGFRSTDTLRNRRAAAEQEIDRRLRSKGIARTSQAASAGLRSEQDLNDSNLGTLKKVQ</sequence>
<evidence type="ECO:0000313" key="2">
    <source>
        <dbReference type="EMBL" id="PVE43155.1"/>
    </source>
</evidence>
<dbReference type="STRING" id="1293045.H663_04995"/>
<dbReference type="EMBL" id="LFYT02000008">
    <property type="protein sequence ID" value="PVE43155.1"/>
    <property type="molecule type" value="Genomic_DNA"/>
</dbReference>
<dbReference type="AlphaFoldDB" id="A0A2T7UEL7"/>
<reference evidence="2" key="1">
    <citation type="submission" date="2017-04" db="EMBL/GenBank/DDBJ databases">
        <title>Unexpected and diverse lifestyles within the genus Limnohabitans.</title>
        <authorList>
            <person name="Kasalicky V."/>
            <person name="Mehrshad M."/>
            <person name="Andrei S.-A."/>
            <person name="Salcher M."/>
            <person name="Kratochvilova H."/>
            <person name="Simek K."/>
            <person name="Ghai R."/>
        </authorList>
    </citation>
    <scope>NUCLEOTIDE SEQUENCE [LARGE SCALE GENOMIC DNA]</scope>
    <source>
        <strain evidence="2">II-D5</strain>
    </source>
</reference>
<evidence type="ECO:0000256" key="1">
    <source>
        <dbReference type="SAM" id="MobiDB-lite"/>
    </source>
</evidence>
<comment type="caution">
    <text evidence="2">The sequence shown here is derived from an EMBL/GenBank/DDBJ whole genome shotgun (WGS) entry which is preliminary data.</text>
</comment>
<organism evidence="2 3">
    <name type="scientific">Limnohabitans planktonicus II-D5</name>
    <dbReference type="NCBI Taxonomy" id="1293045"/>
    <lineage>
        <taxon>Bacteria</taxon>
        <taxon>Pseudomonadati</taxon>
        <taxon>Pseudomonadota</taxon>
        <taxon>Betaproteobacteria</taxon>
        <taxon>Burkholderiales</taxon>
        <taxon>Comamonadaceae</taxon>
        <taxon>Limnohabitans</taxon>
    </lineage>
</organism>
<feature type="region of interest" description="Disordered" evidence="1">
    <location>
        <begin position="118"/>
        <end position="148"/>
    </location>
</feature>
<proteinExistence type="predicted"/>
<protein>
    <submittedName>
        <fullName evidence="2">Uncharacterized protein</fullName>
    </submittedName>
</protein>
<gene>
    <name evidence="2" type="ORF">H663_009045</name>
</gene>
<evidence type="ECO:0000313" key="3">
    <source>
        <dbReference type="Proteomes" id="UP000037507"/>
    </source>
</evidence>